<dbReference type="Pfam" id="PF01385">
    <property type="entry name" value="OrfB_IS605"/>
    <property type="match status" value="1"/>
</dbReference>
<evidence type="ECO:0000313" key="3">
    <source>
        <dbReference type="EMBL" id="ERG96621.1"/>
    </source>
</evidence>
<evidence type="ECO:0000256" key="1">
    <source>
        <dbReference type="SAM" id="MobiDB-lite"/>
    </source>
</evidence>
<dbReference type="AlphaFoldDB" id="U1PW19"/>
<dbReference type="NCBIfam" id="NF040570">
    <property type="entry name" value="guided_TnpB"/>
    <property type="match status" value="1"/>
</dbReference>
<evidence type="ECO:0000259" key="2">
    <source>
        <dbReference type="Pfam" id="PF01385"/>
    </source>
</evidence>
<name>U1PW19_9EURY</name>
<dbReference type="HOGENOM" id="CLU_1292019_0_0_2"/>
<dbReference type="Proteomes" id="UP000030710">
    <property type="component" value="Unassembled WGS sequence"/>
</dbReference>
<organism evidence="3 4">
    <name type="scientific">Haloquadratum walsbyi J07HQW2</name>
    <dbReference type="NCBI Taxonomy" id="1238425"/>
    <lineage>
        <taxon>Archaea</taxon>
        <taxon>Methanobacteriati</taxon>
        <taxon>Methanobacteriota</taxon>
        <taxon>Stenosarchaea group</taxon>
        <taxon>Halobacteria</taxon>
        <taxon>Halobacteriales</taxon>
        <taxon>Haloferacaceae</taxon>
        <taxon>Haloquadratum</taxon>
    </lineage>
</organism>
<dbReference type="eggNOG" id="arCOG00684">
    <property type="taxonomic scope" value="Archaea"/>
</dbReference>
<gene>
    <name evidence="3" type="ORF">J07HQW2_03103</name>
</gene>
<feature type="domain" description="Probable transposase IS891/IS1136/IS1341" evidence="2">
    <location>
        <begin position="67"/>
        <end position="180"/>
    </location>
</feature>
<proteinExistence type="predicted"/>
<protein>
    <submittedName>
        <fullName evidence="3">Transposase</fullName>
    </submittedName>
</protein>
<accession>U1PW19</accession>
<sequence length="213" mass="24551">MPSEFRSFIYVQSGFEFDNKNGQTVLSLSFSKLADIPITIHREIPDDVSVKEVCIKKERTGEWYASFAVEGKQETPKPENPDRCIGIDVGILKYAHDTDGRAVGSLDLENGRERLKREQRSLSRKQQGSNNWEKHRLRVAEYHQQLRRKRRDFLHKLSNYYATEYDLVAVEDLNVKSMLESSGNSQNRTQHQQRGIRSPHCLNTSASAKGRIL</sequence>
<dbReference type="STRING" id="1238425.J07HQW2_03103"/>
<feature type="region of interest" description="Disordered" evidence="1">
    <location>
        <begin position="181"/>
        <end position="213"/>
    </location>
</feature>
<dbReference type="EMBL" id="KE356561">
    <property type="protein sequence ID" value="ERG96621.1"/>
    <property type="molecule type" value="Genomic_DNA"/>
</dbReference>
<reference evidence="3 4" key="1">
    <citation type="journal article" date="2013" name="PLoS ONE">
        <title>Assembly-driven community genomics of a hypersaline microbial ecosystem.</title>
        <authorList>
            <person name="Podell S."/>
            <person name="Ugalde J.A."/>
            <person name="Narasingarao P."/>
            <person name="Banfield J.F."/>
            <person name="Heidelberg K.B."/>
            <person name="Allen E.E."/>
        </authorList>
    </citation>
    <scope>NUCLEOTIDE SEQUENCE [LARGE SCALE GENOMIC DNA]</scope>
    <source>
        <strain evidence="4">J07HQW2</strain>
    </source>
</reference>
<feature type="compositionally biased region" description="Polar residues" evidence="1">
    <location>
        <begin position="181"/>
        <end position="207"/>
    </location>
</feature>
<dbReference type="InterPro" id="IPR001959">
    <property type="entry name" value="Transposase"/>
</dbReference>
<evidence type="ECO:0000313" key="4">
    <source>
        <dbReference type="Proteomes" id="UP000030710"/>
    </source>
</evidence>